<reference evidence="14" key="2">
    <citation type="submission" date="2023-07" db="EMBL/GenBank/DDBJ databases">
        <title>Identification and characterization of horizontal gene transfer across gut microbiota members of farm animals based on homology search.</title>
        <authorList>
            <person name="Schwarzerova J."/>
            <person name="Nykrynova M."/>
            <person name="Jureckova K."/>
            <person name="Cejkova D."/>
            <person name="Rychlik I."/>
        </authorList>
    </citation>
    <scope>NUCLEOTIDE SEQUENCE [LARGE SCALE GENOMIC DNA]</scope>
    <source>
        <strain evidence="14">109_WCHN</strain>
    </source>
</reference>
<dbReference type="Gene3D" id="3.30.565.10">
    <property type="entry name" value="Histidine kinase-like ATPase, C-terminal domain"/>
    <property type="match status" value="1"/>
</dbReference>
<keyword evidence="9" id="KW-0732">Signal</keyword>
<dbReference type="SUPFAM" id="SSF46689">
    <property type="entry name" value="Homeodomain-like"/>
    <property type="match status" value="1"/>
</dbReference>
<accession>A0ABT7VD95</accession>
<feature type="signal peptide" evidence="9">
    <location>
        <begin position="1"/>
        <end position="23"/>
    </location>
</feature>
<keyword evidence="8" id="KW-1133">Transmembrane helix</keyword>
<dbReference type="CDD" id="cd00082">
    <property type="entry name" value="HisKA"/>
    <property type="match status" value="1"/>
</dbReference>
<keyword evidence="8" id="KW-0812">Transmembrane</keyword>
<evidence type="ECO:0000259" key="12">
    <source>
        <dbReference type="PROSITE" id="PS50110"/>
    </source>
</evidence>
<dbReference type="InterPro" id="IPR003661">
    <property type="entry name" value="HisK_dim/P_dom"/>
</dbReference>
<comment type="caution">
    <text evidence="13">The sequence shown here is derived from an EMBL/GenBank/DDBJ whole genome shotgun (WGS) entry which is preliminary data.</text>
</comment>
<dbReference type="PROSITE" id="PS50109">
    <property type="entry name" value="HIS_KIN"/>
    <property type="match status" value="1"/>
</dbReference>
<dbReference type="Pfam" id="PF00512">
    <property type="entry name" value="HisKA"/>
    <property type="match status" value="1"/>
</dbReference>
<feature type="chain" id="PRO_5045369601" description="histidine kinase" evidence="9">
    <location>
        <begin position="24"/>
        <end position="1327"/>
    </location>
</feature>
<dbReference type="Pfam" id="PF00072">
    <property type="entry name" value="Response_reg"/>
    <property type="match status" value="1"/>
</dbReference>
<comment type="catalytic activity">
    <reaction evidence="1">
        <text>ATP + protein L-histidine = ADP + protein N-phospho-L-histidine.</text>
        <dbReference type="EC" id="2.7.13.3"/>
    </reaction>
</comment>
<dbReference type="PANTHER" id="PTHR43547:SF2">
    <property type="entry name" value="HYBRID SIGNAL TRANSDUCTION HISTIDINE KINASE C"/>
    <property type="match status" value="1"/>
</dbReference>
<dbReference type="SMART" id="SM00342">
    <property type="entry name" value="HTH_ARAC"/>
    <property type="match status" value="1"/>
</dbReference>
<evidence type="ECO:0000256" key="2">
    <source>
        <dbReference type="ARBA" id="ARBA00012438"/>
    </source>
</evidence>
<feature type="domain" description="Response regulatory" evidence="12">
    <location>
        <begin position="1067"/>
        <end position="1182"/>
    </location>
</feature>
<dbReference type="InterPro" id="IPR009057">
    <property type="entry name" value="Homeodomain-like_sf"/>
</dbReference>
<feature type="domain" description="HTH araC/xylS-type" evidence="10">
    <location>
        <begin position="1220"/>
        <end position="1320"/>
    </location>
</feature>
<dbReference type="InterPro" id="IPR003594">
    <property type="entry name" value="HATPase_dom"/>
</dbReference>
<dbReference type="InterPro" id="IPR011006">
    <property type="entry name" value="CheY-like_superfamily"/>
</dbReference>
<evidence type="ECO:0000259" key="10">
    <source>
        <dbReference type="PROSITE" id="PS01124"/>
    </source>
</evidence>
<dbReference type="PANTHER" id="PTHR43547">
    <property type="entry name" value="TWO-COMPONENT HISTIDINE KINASE"/>
    <property type="match status" value="1"/>
</dbReference>
<dbReference type="InterPro" id="IPR036890">
    <property type="entry name" value="HATPase_C_sf"/>
</dbReference>
<evidence type="ECO:0000256" key="6">
    <source>
        <dbReference type="ARBA" id="ARBA00023163"/>
    </source>
</evidence>
<dbReference type="Pfam" id="PF12833">
    <property type="entry name" value="HTH_18"/>
    <property type="match status" value="1"/>
</dbReference>
<name>A0ABT7VD95_9BACE</name>
<dbReference type="SMART" id="SM00448">
    <property type="entry name" value="REC"/>
    <property type="match status" value="1"/>
</dbReference>
<dbReference type="InterPro" id="IPR015943">
    <property type="entry name" value="WD40/YVTN_repeat-like_dom_sf"/>
</dbReference>
<feature type="domain" description="Histidine kinase" evidence="11">
    <location>
        <begin position="808"/>
        <end position="1024"/>
    </location>
</feature>
<dbReference type="Pfam" id="PF07494">
    <property type="entry name" value="Reg_prop"/>
    <property type="match status" value="2"/>
</dbReference>
<keyword evidence="5" id="KW-0238">DNA-binding</keyword>
<dbReference type="InterPro" id="IPR004358">
    <property type="entry name" value="Sig_transdc_His_kin-like_C"/>
</dbReference>
<feature type="transmembrane region" description="Helical" evidence="8">
    <location>
        <begin position="754"/>
        <end position="772"/>
    </location>
</feature>
<evidence type="ECO:0000256" key="9">
    <source>
        <dbReference type="SAM" id="SignalP"/>
    </source>
</evidence>
<reference evidence="13 14" key="1">
    <citation type="submission" date="2023-06" db="EMBL/GenBank/DDBJ databases">
        <authorList>
            <person name="Zeman M."/>
            <person name="Kubasova T."/>
            <person name="Jahodarova E."/>
            <person name="Nykrynova M."/>
            <person name="Rychlik I."/>
        </authorList>
    </citation>
    <scope>NUCLEOTIDE SEQUENCE [LARGE SCALE GENOMIC DNA]</scope>
    <source>
        <strain evidence="13 14">109_WCHN</strain>
    </source>
</reference>
<keyword evidence="4" id="KW-0805">Transcription regulation</keyword>
<dbReference type="Gene3D" id="2.130.10.10">
    <property type="entry name" value="YVTN repeat-like/Quinoprotein amine dehydrogenase"/>
    <property type="match status" value="2"/>
</dbReference>
<dbReference type="CDD" id="cd00075">
    <property type="entry name" value="HATPase"/>
    <property type="match status" value="1"/>
</dbReference>
<dbReference type="Gene3D" id="3.40.50.2300">
    <property type="match status" value="1"/>
</dbReference>
<dbReference type="InterPro" id="IPR036097">
    <property type="entry name" value="HisK_dim/P_sf"/>
</dbReference>
<evidence type="ECO:0000313" key="14">
    <source>
        <dbReference type="Proteomes" id="UP001169458"/>
    </source>
</evidence>
<dbReference type="EC" id="2.7.13.3" evidence="2"/>
<dbReference type="Pfam" id="PF02518">
    <property type="entry name" value="HATPase_c"/>
    <property type="match status" value="1"/>
</dbReference>
<dbReference type="PROSITE" id="PS00041">
    <property type="entry name" value="HTH_ARAC_FAMILY_1"/>
    <property type="match status" value="1"/>
</dbReference>
<dbReference type="Gene3D" id="1.10.287.130">
    <property type="match status" value="1"/>
</dbReference>
<dbReference type="PRINTS" id="PR00344">
    <property type="entry name" value="BCTRLSENSOR"/>
</dbReference>
<dbReference type="SMART" id="SM00387">
    <property type="entry name" value="HATPase_c"/>
    <property type="match status" value="1"/>
</dbReference>
<dbReference type="Gene3D" id="1.10.10.60">
    <property type="entry name" value="Homeodomain-like"/>
    <property type="match status" value="1"/>
</dbReference>
<sequence>MMMKKTFFFYLLLCSLCGTVAQANIYFKHLGKSDGLSQISVMSISQDELGRMWFGTFEGLNCWDGTTMTVYNPSEEPDGVFTGGGVFDLVCDKRGSVFFISSNRLVRYDLQNERFIKELSHASCIHSGKNEVWAASRDSLFRWDISRKKFLFSYRMPQGQSITCIETDASNRLWIGTQTGLFCSSNLQKISPVCVIPHANICSLYGDNRNRMWAAAFRKGMYVVENAADNQSFTVRSDIKLSSDDVRCFVEDEEGCIWAGTFDGLNKIDLQGNVARYAKDTKPGSLTHSSIFSLYKDRQGTIWIGTYYGGVNYFNPQTDIFRHYASDKRRNDCLSFAYVGNMVEDKRGDLWICTEGGGLNRLDRKSGLFSYYLDGHIPAGEVFSNLKCIEYDKNQDCLYIGTHKQGYLRFDIPANKVTHYPELHNQSINEIMLKGDTLFLLSPDKGLYISLKDGKGLQRLFRSERDTHWGGITMLVDSRNDLWVSQFSRVLRINLDHPERKAIYNYGENGLGMFQVTKMAEGNDGAVYLATYGSGLYRFNEAGGCFDRCPIGSIRYCYNLLNTPKGYLVLSNEQGLLLYHPQTGEKRFIDMERQLHLSALNEGCGILRCRDGEMFVGGADGMSSFSLLKFQRSQPDYRLYFSSLAVNEQQVSVHTSDGILPVAFPFVKEIRLAYNKNNILITFASDNYVSKHLYEYRLGEEQWNAAVDNRIKYTNLPPGNHELQVRERAEGTPGKTLLPITLNIIVERAWWTTWWAWSIYVLLVSAVVWLILRNWQTKLRLRASLVQEKMEKEKNKELIESKLQFFANISHEFRTPLTLMISQIEALLQTPALSPYIRTRLQKIYKSTYQFRELISELLDFRKMERGKQTLHLHTSDMVPFLKQIHEEFVSQARLQEIEFVLAVPEGSLLCQCDDRQLRKVFTNLLSNAFKHTPKGGKVELVLEELADAVKVKVIDNGEGIPQEALPYIFDRFYQVDSLSSAPAGSGIGLALAKGIIDLHHGTIDVQSALGYGSIFTVTLPKGHPDEAEMQAEAVAAEGVSPYPSVEPDADAGGQAVEAGTSGEKMCVLIVEDNEELLQMLISLLSPLYRVVIAMNGKEGLARAKDEHPDLILSDVMMPIMSGTEMCTLLKNDFDLCHIPIILLTALGADNNKLEGWQCGADDYIEKPFSNRLLLGRIANILRNRKLLQQKFGKGMTTDSADDVDIQALAFSPIDTQFLTKLKEVVENHLSDPDFDVNVLAQELAVSRSSLYNKLKALSSMTPNELILNARLKRAVEMLKTNSQMQITEIAFQNGFSSLRYFRHCFKTHFNCTPQEYRDGKKEEEQH</sequence>
<dbReference type="InterPro" id="IPR005467">
    <property type="entry name" value="His_kinase_dom"/>
</dbReference>
<keyword evidence="14" id="KW-1185">Reference proteome</keyword>
<evidence type="ECO:0000256" key="4">
    <source>
        <dbReference type="ARBA" id="ARBA00023015"/>
    </source>
</evidence>
<protein>
    <recommendedName>
        <fullName evidence="2">histidine kinase</fullName>
        <ecNumber evidence="2">2.7.13.3</ecNumber>
    </recommendedName>
</protein>
<evidence type="ECO:0000259" key="11">
    <source>
        <dbReference type="PROSITE" id="PS50109"/>
    </source>
</evidence>
<dbReference type="SUPFAM" id="SSF101898">
    <property type="entry name" value="NHL repeat"/>
    <property type="match status" value="1"/>
</dbReference>
<dbReference type="InterPro" id="IPR018060">
    <property type="entry name" value="HTH_AraC"/>
</dbReference>
<dbReference type="SUPFAM" id="SSF55874">
    <property type="entry name" value="ATPase domain of HSP90 chaperone/DNA topoisomerase II/histidine kinase"/>
    <property type="match status" value="1"/>
</dbReference>
<dbReference type="InterPro" id="IPR001789">
    <property type="entry name" value="Sig_transdc_resp-reg_receiver"/>
</dbReference>
<dbReference type="SMART" id="SM00388">
    <property type="entry name" value="HisKA"/>
    <property type="match status" value="1"/>
</dbReference>
<dbReference type="InterPro" id="IPR011110">
    <property type="entry name" value="Reg_prop"/>
</dbReference>
<dbReference type="EMBL" id="JAUDEN010000003">
    <property type="protein sequence ID" value="MDM8324248.1"/>
    <property type="molecule type" value="Genomic_DNA"/>
</dbReference>
<dbReference type="Proteomes" id="UP001169458">
    <property type="component" value="Unassembled WGS sequence"/>
</dbReference>
<dbReference type="SUPFAM" id="SSF47384">
    <property type="entry name" value="Homodimeric domain of signal transducing histidine kinase"/>
    <property type="match status" value="1"/>
</dbReference>
<dbReference type="SUPFAM" id="SSF52172">
    <property type="entry name" value="CheY-like"/>
    <property type="match status" value="1"/>
</dbReference>
<feature type="modified residue" description="4-aspartylphosphate" evidence="7">
    <location>
        <position position="1115"/>
    </location>
</feature>
<dbReference type="InterPro" id="IPR013783">
    <property type="entry name" value="Ig-like_fold"/>
</dbReference>
<keyword evidence="6" id="KW-0804">Transcription</keyword>
<gene>
    <name evidence="13" type="ORF">QUW60_03225</name>
</gene>
<evidence type="ECO:0000256" key="8">
    <source>
        <dbReference type="SAM" id="Phobius"/>
    </source>
</evidence>
<keyword evidence="3 7" id="KW-0597">Phosphoprotein</keyword>
<evidence type="ECO:0000256" key="1">
    <source>
        <dbReference type="ARBA" id="ARBA00000085"/>
    </source>
</evidence>
<evidence type="ECO:0000256" key="7">
    <source>
        <dbReference type="PROSITE-ProRule" id="PRU00169"/>
    </source>
</evidence>
<organism evidence="13 14">
    <name type="scientific">Bacteroides gallinaceum</name>
    <dbReference type="NCBI Taxonomy" id="1462571"/>
    <lineage>
        <taxon>Bacteria</taxon>
        <taxon>Pseudomonadati</taxon>
        <taxon>Bacteroidota</taxon>
        <taxon>Bacteroidia</taxon>
        <taxon>Bacteroidales</taxon>
        <taxon>Bacteroidaceae</taxon>
        <taxon>Bacteroides</taxon>
    </lineage>
</organism>
<dbReference type="SUPFAM" id="SSF63829">
    <property type="entry name" value="Calcium-dependent phosphotriesterase"/>
    <property type="match status" value="2"/>
</dbReference>
<dbReference type="Gene3D" id="2.60.40.10">
    <property type="entry name" value="Immunoglobulins"/>
    <property type="match status" value="1"/>
</dbReference>
<dbReference type="PROSITE" id="PS50110">
    <property type="entry name" value="RESPONSE_REGULATORY"/>
    <property type="match status" value="1"/>
</dbReference>
<dbReference type="InterPro" id="IPR018062">
    <property type="entry name" value="HTH_AraC-typ_CS"/>
</dbReference>
<proteinExistence type="predicted"/>
<evidence type="ECO:0000256" key="3">
    <source>
        <dbReference type="ARBA" id="ARBA00022553"/>
    </source>
</evidence>
<evidence type="ECO:0000313" key="13">
    <source>
        <dbReference type="EMBL" id="MDM8324248.1"/>
    </source>
</evidence>
<dbReference type="PROSITE" id="PS01124">
    <property type="entry name" value="HTH_ARAC_FAMILY_2"/>
    <property type="match status" value="1"/>
</dbReference>
<keyword evidence="8" id="KW-0472">Membrane</keyword>
<evidence type="ECO:0000256" key="5">
    <source>
        <dbReference type="ARBA" id="ARBA00023125"/>
    </source>
</evidence>